<evidence type="ECO:0000313" key="12">
    <source>
        <dbReference type="Proteomes" id="UP001175271"/>
    </source>
</evidence>
<accession>A0AA39IGJ2</accession>
<dbReference type="EMBL" id="JAUCMV010000001">
    <property type="protein sequence ID" value="KAK0423952.1"/>
    <property type="molecule type" value="Genomic_DNA"/>
</dbReference>
<dbReference type="FunFam" id="2.40.50.140:FF:000112">
    <property type="entry name" value="Exosome complex component RRP40"/>
    <property type="match status" value="1"/>
</dbReference>
<dbReference type="InterPro" id="IPR049469">
    <property type="entry name" value="RRP40_KH-I"/>
</dbReference>
<evidence type="ECO:0000256" key="9">
    <source>
        <dbReference type="ARBA" id="ARBA00030615"/>
    </source>
</evidence>
<keyword evidence="12" id="KW-1185">Reference proteome</keyword>
<reference evidence="11" key="1">
    <citation type="submission" date="2023-06" db="EMBL/GenBank/DDBJ databases">
        <title>Genomic analysis of the entomopathogenic nematode Steinernema hermaphroditum.</title>
        <authorList>
            <person name="Schwarz E.M."/>
            <person name="Heppert J.K."/>
            <person name="Baniya A."/>
            <person name="Schwartz H.T."/>
            <person name="Tan C.-H."/>
            <person name="Antoshechkin I."/>
            <person name="Sternberg P.W."/>
            <person name="Goodrich-Blair H."/>
            <person name="Dillman A.R."/>
        </authorList>
    </citation>
    <scope>NUCLEOTIDE SEQUENCE</scope>
    <source>
        <strain evidence="11">PS9179</strain>
        <tissue evidence="11">Whole animal</tissue>
    </source>
</reference>
<organism evidence="11 12">
    <name type="scientific">Steinernema hermaphroditum</name>
    <dbReference type="NCBI Taxonomy" id="289476"/>
    <lineage>
        <taxon>Eukaryota</taxon>
        <taxon>Metazoa</taxon>
        <taxon>Ecdysozoa</taxon>
        <taxon>Nematoda</taxon>
        <taxon>Chromadorea</taxon>
        <taxon>Rhabditida</taxon>
        <taxon>Tylenchina</taxon>
        <taxon>Panagrolaimomorpha</taxon>
        <taxon>Strongyloidoidea</taxon>
        <taxon>Steinernematidae</taxon>
        <taxon>Steinernema</taxon>
    </lineage>
</organism>
<dbReference type="Gene3D" id="2.40.50.140">
    <property type="entry name" value="Nucleic acid-binding proteins"/>
    <property type="match status" value="1"/>
</dbReference>
<dbReference type="GO" id="GO:0000176">
    <property type="term" value="C:nuclear exosome (RNase complex)"/>
    <property type="evidence" value="ECO:0007669"/>
    <property type="project" value="TreeGrafter"/>
</dbReference>
<dbReference type="Pfam" id="PF21262">
    <property type="entry name" value="RRP40_S1"/>
    <property type="match status" value="1"/>
</dbReference>
<dbReference type="Gene3D" id="3.30.1370.10">
    <property type="entry name" value="K Homology domain, type 1"/>
    <property type="match status" value="1"/>
</dbReference>
<keyword evidence="4" id="KW-0963">Cytoplasm</keyword>
<proteinExistence type="inferred from homology"/>
<evidence type="ECO:0000256" key="2">
    <source>
        <dbReference type="ARBA" id="ARBA00004604"/>
    </source>
</evidence>
<dbReference type="GO" id="GO:0071034">
    <property type="term" value="P:CUT catabolic process"/>
    <property type="evidence" value="ECO:0007669"/>
    <property type="project" value="TreeGrafter"/>
</dbReference>
<evidence type="ECO:0000256" key="7">
    <source>
        <dbReference type="ARBA" id="ARBA00022884"/>
    </source>
</evidence>
<keyword evidence="8" id="KW-0539">Nucleus</keyword>
<comment type="similarity">
    <text evidence="3">Belongs to the RRP40 family.</text>
</comment>
<evidence type="ECO:0000256" key="6">
    <source>
        <dbReference type="ARBA" id="ARBA00022835"/>
    </source>
</evidence>
<evidence type="ECO:0000256" key="3">
    <source>
        <dbReference type="ARBA" id="ARBA00007841"/>
    </source>
</evidence>
<gene>
    <name evidence="11" type="ORF">QR680_008425</name>
</gene>
<dbReference type="GO" id="GO:0005730">
    <property type="term" value="C:nucleolus"/>
    <property type="evidence" value="ECO:0007669"/>
    <property type="project" value="UniProtKB-SubCell"/>
</dbReference>
<evidence type="ECO:0000313" key="11">
    <source>
        <dbReference type="EMBL" id="KAK0423952.1"/>
    </source>
</evidence>
<dbReference type="InterPro" id="IPR037319">
    <property type="entry name" value="Rrp40_S1"/>
</dbReference>
<evidence type="ECO:0000259" key="10">
    <source>
        <dbReference type="Pfam" id="PF15985"/>
    </source>
</evidence>
<dbReference type="InterPro" id="IPR004088">
    <property type="entry name" value="KH_dom_type_1"/>
</dbReference>
<dbReference type="CDD" id="cd22526">
    <property type="entry name" value="KH-I_Rrp40"/>
    <property type="match status" value="1"/>
</dbReference>
<comment type="subcellular location">
    <subcellularLocation>
        <location evidence="1">Cytoplasm</location>
    </subcellularLocation>
    <subcellularLocation>
        <location evidence="2">Nucleus</location>
        <location evidence="2">Nucleolus</location>
    </subcellularLocation>
</comment>
<feature type="domain" description="K Homology" evidence="10">
    <location>
        <begin position="151"/>
        <end position="199"/>
    </location>
</feature>
<dbReference type="CDD" id="cd05790">
    <property type="entry name" value="S1_Rrp40"/>
    <property type="match status" value="1"/>
</dbReference>
<dbReference type="GO" id="GO:0071038">
    <property type="term" value="P:TRAMP-dependent tRNA surveillance pathway"/>
    <property type="evidence" value="ECO:0007669"/>
    <property type="project" value="TreeGrafter"/>
</dbReference>
<dbReference type="InterPro" id="IPR036612">
    <property type="entry name" value="KH_dom_type_1_sf"/>
</dbReference>
<evidence type="ECO:0000256" key="1">
    <source>
        <dbReference type="ARBA" id="ARBA00004496"/>
    </source>
</evidence>
<dbReference type="InterPro" id="IPR012340">
    <property type="entry name" value="NA-bd_OB-fold"/>
</dbReference>
<protein>
    <recommendedName>
        <fullName evidence="9">Ribosomal RNA-processing protein 40</fullName>
    </recommendedName>
</protein>
<dbReference type="Proteomes" id="UP001175271">
    <property type="component" value="Unassembled WGS sequence"/>
</dbReference>
<keyword evidence="5" id="KW-0698">rRNA processing</keyword>
<dbReference type="Pfam" id="PF15985">
    <property type="entry name" value="KH_6"/>
    <property type="match status" value="1"/>
</dbReference>
<evidence type="ECO:0000256" key="8">
    <source>
        <dbReference type="ARBA" id="ARBA00023242"/>
    </source>
</evidence>
<dbReference type="GO" id="GO:0000177">
    <property type="term" value="C:cytoplasmic exosome (RNase complex)"/>
    <property type="evidence" value="ECO:0007669"/>
    <property type="project" value="TreeGrafter"/>
</dbReference>
<comment type="caution">
    <text evidence="11">The sequence shown here is derived from an EMBL/GenBank/DDBJ whole genome shotgun (WGS) entry which is preliminary data.</text>
</comment>
<evidence type="ECO:0000256" key="4">
    <source>
        <dbReference type="ARBA" id="ARBA00022490"/>
    </source>
</evidence>
<keyword evidence="7" id="KW-0694">RNA-binding</keyword>
<dbReference type="PANTHER" id="PTHR21321">
    <property type="entry name" value="PNAS-3 RELATED"/>
    <property type="match status" value="1"/>
</dbReference>
<name>A0AA39IGJ2_9BILA</name>
<sequence>MSGRILLPGDHIPETAVAEGAQKDPRIVGCGIIRKDNFVTANRPGLLREEGNKQWLRVSSRKYWPQTGDLVLGIITAKSTDSYKVDIGSAEPANISMLNFEGATKRNKPTLKEGDLIYARVIIANKHLEPELTCVDEENRARGLGGLTEGGYNFVVPLDVAHRLLFPQYPMLNLIGKDIKFEITIGVNGRIWVNAPTPKEILAIRKMILESENVDLKDIKAFVDRSVAVLKGVSTAAPEPMEE</sequence>
<keyword evidence="6" id="KW-0271">Exosome</keyword>
<dbReference type="GO" id="GO:0034475">
    <property type="term" value="P:U4 snRNA 3'-end processing"/>
    <property type="evidence" value="ECO:0007669"/>
    <property type="project" value="TreeGrafter"/>
</dbReference>
<dbReference type="AlphaFoldDB" id="A0AA39IGJ2"/>
<dbReference type="GO" id="GO:0000467">
    <property type="term" value="P:exonucleolytic trimming to generate mature 3'-end of 5.8S rRNA from tricistronic rRNA transcript (SSU-rRNA, 5.8S rRNA, LSU-rRNA)"/>
    <property type="evidence" value="ECO:0007669"/>
    <property type="project" value="TreeGrafter"/>
</dbReference>
<dbReference type="SUPFAM" id="SSF50249">
    <property type="entry name" value="Nucleic acid-binding proteins"/>
    <property type="match status" value="1"/>
</dbReference>
<dbReference type="InterPro" id="IPR026699">
    <property type="entry name" value="Exosome_RNA_bind1/RRP40/RRP4"/>
</dbReference>
<dbReference type="GO" id="GO:0003723">
    <property type="term" value="F:RNA binding"/>
    <property type="evidence" value="ECO:0007669"/>
    <property type="project" value="UniProtKB-KW"/>
</dbReference>
<dbReference type="GO" id="GO:0071051">
    <property type="term" value="P:poly(A)-dependent snoRNA 3'-end processing"/>
    <property type="evidence" value="ECO:0007669"/>
    <property type="project" value="TreeGrafter"/>
</dbReference>
<dbReference type="PANTHER" id="PTHR21321:SF1">
    <property type="entry name" value="EXOSOME COMPLEX COMPONENT RRP40"/>
    <property type="match status" value="1"/>
</dbReference>
<dbReference type="SUPFAM" id="SSF54791">
    <property type="entry name" value="Eukaryotic type KH-domain (KH-domain type I)"/>
    <property type="match status" value="1"/>
</dbReference>
<evidence type="ECO:0000256" key="5">
    <source>
        <dbReference type="ARBA" id="ARBA00022552"/>
    </source>
</evidence>
<dbReference type="GO" id="GO:0071035">
    <property type="term" value="P:nuclear polyadenylation-dependent rRNA catabolic process"/>
    <property type="evidence" value="ECO:0007669"/>
    <property type="project" value="TreeGrafter"/>
</dbReference>